<dbReference type="AlphaFoldDB" id="A0A1A8J7V3"/>
<protein>
    <submittedName>
        <fullName evidence="1">ADP-ribosylation factor-like 5C</fullName>
    </submittedName>
</protein>
<dbReference type="EMBL" id="HAED01019310">
    <property type="protein sequence ID" value="SBR05759.1"/>
    <property type="molecule type" value="Transcribed_RNA"/>
</dbReference>
<accession>A0A1A8J7V3</accession>
<proteinExistence type="predicted"/>
<name>A0A1A8J7V3_NOTKU</name>
<reference evidence="1" key="2">
    <citation type="submission" date="2016-06" db="EMBL/GenBank/DDBJ databases">
        <title>The genome of a short-lived fish provides insights into sex chromosome evolution and the genetic control of aging.</title>
        <authorList>
            <person name="Reichwald K."/>
            <person name="Felder M."/>
            <person name="Petzold A."/>
            <person name="Koch P."/>
            <person name="Groth M."/>
            <person name="Platzer M."/>
        </authorList>
    </citation>
    <scope>NUCLEOTIDE SEQUENCE</scope>
    <source>
        <tissue evidence="1">Brain</tissue>
    </source>
</reference>
<reference evidence="1" key="1">
    <citation type="submission" date="2016-05" db="EMBL/GenBank/DDBJ databases">
        <authorList>
            <person name="Lavstsen T."/>
            <person name="Jespersen J.S."/>
        </authorList>
    </citation>
    <scope>NUCLEOTIDE SEQUENCE</scope>
    <source>
        <tissue evidence="1">Brain</tissue>
    </source>
</reference>
<sequence>SSLGSPRPPPHSYYCNTEVQLVFFHWVKRENMKLLHPE</sequence>
<feature type="non-terminal residue" evidence="1">
    <location>
        <position position="1"/>
    </location>
</feature>
<gene>
    <name evidence="1" type="primary">ARL5C</name>
</gene>
<evidence type="ECO:0000313" key="1">
    <source>
        <dbReference type="EMBL" id="SBR05759.1"/>
    </source>
</evidence>
<organism evidence="1">
    <name type="scientific">Nothobranchius kuhntae</name>
    <name type="common">Beira killifish</name>
    <dbReference type="NCBI Taxonomy" id="321403"/>
    <lineage>
        <taxon>Eukaryota</taxon>
        <taxon>Metazoa</taxon>
        <taxon>Chordata</taxon>
        <taxon>Craniata</taxon>
        <taxon>Vertebrata</taxon>
        <taxon>Euteleostomi</taxon>
        <taxon>Actinopterygii</taxon>
        <taxon>Neopterygii</taxon>
        <taxon>Teleostei</taxon>
        <taxon>Neoteleostei</taxon>
        <taxon>Acanthomorphata</taxon>
        <taxon>Ovalentaria</taxon>
        <taxon>Atherinomorphae</taxon>
        <taxon>Cyprinodontiformes</taxon>
        <taxon>Nothobranchiidae</taxon>
        <taxon>Nothobranchius</taxon>
    </lineage>
</organism>